<feature type="compositionally biased region" description="Basic and acidic residues" evidence="5">
    <location>
        <begin position="211"/>
        <end position="222"/>
    </location>
</feature>
<dbReference type="RefSeq" id="WP_089281142.1">
    <property type="nucleotide sequence ID" value="NZ_FZOJ01000001.1"/>
</dbReference>
<dbReference type="InterPro" id="IPR000962">
    <property type="entry name" value="Znf_DskA_TraR"/>
</dbReference>
<reference evidence="7 8" key="1">
    <citation type="submission" date="2017-06" db="EMBL/GenBank/DDBJ databases">
        <authorList>
            <person name="Kim H.J."/>
            <person name="Triplett B.A."/>
        </authorList>
    </citation>
    <scope>NUCLEOTIDE SEQUENCE [LARGE SCALE GENOMIC DNA]</scope>
    <source>
        <strain evidence="7 8">SCA</strain>
    </source>
</reference>
<name>A0A239A7L0_9FIRM</name>
<evidence type="ECO:0000313" key="7">
    <source>
        <dbReference type="EMBL" id="SNR91068.1"/>
    </source>
</evidence>
<dbReference type="NCBIfam" id="TIGR02890">
    <property type="entry name" value="bacill_yteA"/>
    <property type="match status" value="1"/>
</dbReference>
<accession>A0A239A7L0</accession>
<dbReference type="AlphaFoldDB" id="A0A239A7L0"/>
<dbReference type="OrthoDB" id="9811543at2"/>
<keyword evidence="1" id="KW-0479">Metal-binding</keyword>
<feature type="zinc finger region" description="dksA C4-type" evidence="4">
    <location>
        <begin position="93"/>
        <end position="117"/>
    </location>
</feature>
<dbReference type="InterPro" id="IPR014240">
    <property type="entry name" value="YteA"/>
</dbReference>
<dbReference type="Proteomes" id="UP000198304">
    <property type="component" value="Unassembled WGS sequence"/>
</dbReference>
<evidence type="ECO:0000256" key="3">
    <source>
        <dbReference type="ARBA" id="ARBA00022833"/>
    </source>
</evidence>
<evidence type="ECO:0000256" key="1">
    <source>
        <dbReference type="ARBA" id="ARBA00022723"/>
    </source>
</evidence>
<proteinExistence type="predicted"/>
<evidence type="ECO:0000256" key="5">
    <source>
        <dbReference type="SAM" id="MobiDB-lite"/>
    </source>
</evidence>
<dbReference type="SUPFAM" id="SSF57716">
    <property type="entry name" value="Glucocorticoid receptor-like (DNA-binding domain)"/>
    <property type="match status" value="1"/>
</dbReference>
<keyword evidence="2" id="KW-0863">Zinc-finger</keyword>
<keyword evidence="3" id="KW-0862">Zinc</keyword>
<evidence type="ECO:0000313" key="8">
    <source>
        <dbReference type="Proteomes" id="UP000198304"/>
    </source>
</evidence>
<keyword evidence="8" id="KW-1185">Reference proteome</keyword>
<dbReference type="EMBL" id="FZOJ01000001">
    <property type="protein sequence ID" value="SNR91068.1"/>
    <property type="molecule type" value="Genomic_DNA"/>
</dbReference>
<organism evidence="7 8">
    <name type="scientific">Anaerovirgula multivorans</name>
    <dbReference type="NCBI Taxonomy" id="312168"/>
    <lineage>
        <taxon>Bacteria</taxon>
        <taxon>Bacillati</taxon>
        <taxon>Bacillota</taxon>
        <taxon>Clostridia</taxon>
        <taxon>Peptostreptococcales</taxon>
        <taxon>Natronincolaceae</taxon>
        <taxon>Anaerovirgula</taxon>
    </lineage>
</organism>
<dbReference type="InterPro" id="IPR037187">
    <property type="entry name" value="DnaK_N"/>
</dbReference>
<evidence type="ECO:0000256" key="2">
    <source>
        <dbReference type="ARBA" id="ARBA00022771"/>
    </source>
</evidence>
<dbReference type="Pfam" id="PF01258">
    <property type="entry name" value="zf-dskA_traR"/>
    <property type="match status" value="1"/>
</dbReference>
<feature type="domain" description="Zinc finger DksA/TraR C4-type" evidence="6">
    <location>
        <begin position="90"/>
        <end position="119"/>
    </location>
</feature>
<feature type="region of interest" description="Disordered" evidence="5">
    <location>
        <begin position="196"/>
        <end position="222"/>
    </location>
</feature>
<dbReference type="Gene3D" id="1.20.120.910">
    <property type="entry name" value="DksA, coiled-coil domain"/>
    <property type="match status" value="1"/>
</dbReference>
<evidence type="ECO:0000259" key="6">
    <source>
        <dbReference type="Pfam" id="PF01258"/>
    </source>
</evidence>
<gene>
    <name evidence="7" type="ORF">SAMN05446037_1001365</name>
</gene>
<dbReference type="SUPFAM" id="SSF109635">
    <property type="entry name" value="DnaK suppressor protein DksA, alpha-hairpin domain"/>
    <property type="match status" value="1"/>
</dbReference>
<dbReference type="PANTHER" id="PTHR33823">
    <property type="entry name" value="RNA POLYMERASE-BINDING TRANSCRIPTION FACTOR DKSA-RELATED"/>
    <property type="match status" value="1"/>
</dbReference>
<dbReference type="GO" id="GO:0008270">
    <property type="term" value="F:zinc ion binding"/>
    <property type="evidence" value="ECO:0007669"/>
    <property type="project" value="UniProtKB-KW"/>
</dbReference>
<protein>
    <submittedName>
        <fullName evidence="7">Transcriptional regulator, TraR/DksA family</fullName>
    </submittedName>
</protein>
<dbReference type="PANTHER" id="PTHR33823:SF4">
    <property type="entry name" value="GENERAL STRESS PROTEIN 16O"/>
    <property type="match status" value="1"/>
</dbReference>
<dbReference type="PROSITE" id="PS51128">
    <property type="entry name" value="ZF_DKSA_2"/>
    <property type="match status" value="1"/>
</dbReference>
<sequence length="222" mass="25634">MDIQKKNHFKKLLLQEKKNILDTLKRMEDHQPHSASMKEYTEELSAYDNHPADLGTEMFMAAMQANLENNEKYRLNEIEEALQKIETDEYGICQGCGAEIAEERLEIMPEADTCMKCEEHEVALYDSDANRPVEERLLRPPFGRTYKNDDDYTGFDGEDAYQEVAKFNEVKSDPSFSTADNQGVFDDDSIGIVERTDKITEGHYKQQLPETKGEGKRKKDFE</sequence>
<evidence type="ECO:0000256" key="4">
    <source>
        <dbReference type="PROSITE-ProRule" id="PRU00510"/>
    </source>
</evidence>